<dbReference type="SUPFAM" id="SSF56281">
    <property type="entry name" value="Metallo-hydrolase/oxidoreductase"/>
    <property type="match status" value="1"/>
</dbReference>
<protein>
    <recommendedName>
        <fullName evidence="5">Metallo-beta-lactamase domain-containing protein</fullName>
    </recommendedName>
</protein>
<dbReference type="EMBL" id="JAVRRD010000033">
    <property type="protein sequence ID" value="KAK5045910.1"/>
    <property type="molecule type" value="Genomic_DNA"/>
</dbReference>
<evidence type="ECO:0000256" key="3">
    <source>
        <dbReference type="ARBA" id="ARBA00022801"/>
    </source>
</evidence>
<dbReference type="Proteomes" id="UP001358417">
    <property type="component" value="Unassembled WGS sequence"/>
</dbReference>
<dbReference type="PANTHER" id="PTHR42978">
    <property type="entry name" value="QUORUM-QUENCHING LACTONASE YTNP-RELATED-RELATED"/>
    <property type="match status" value="1"/>
</dbReference>
<reference evidence="6 7" key="1">
    <citation type="submission" date="2023-08" db="EMBL/GenBank/DDBJ databases">
        <title>Black Yeasts Isolated from many extreme environments.</title>
        <authorList>
            <person name="Coleine C."/>
            <person name="Stajich J.E."/>
            <person name="Selbmann L."/>
        </authorList>
    </citation>
    <scope>NUCLEOTIDE SEQUENCE [LARGE SCALE GENOMIC DNA]</scope>
    <source>
        <strain evidence="6 7">CCFEE 5792</strain>
    </source>
</reference>
<evidence type="ECO:0000256" key="4">
    <source>
        <dbReference type="ARBA" id="ARBA00022833"/>
    </source>
</evidence>
<evidence type="ECO:0000313" key="7">
    <source>
        <dbReference type="Proteomes" id="UP001358417"/>
    </source>
</evidence>
<feature type="domain" description="Metallo-beta-lactamase" evidence="5">
    <location>
        <begin position="59"/>
        <end position="281"/>
    </location>
</feature>
<proteinExistence type="inferred from homology"/>
<dbReference type="PANTHER" id="PTHR42978:SF5">
    <property type="entry name" value="METALLO-BETA-LACTAMASE DOMAIN-CONTAINING PROTEIN"/>
    <property type="match status" value="1"/>
</dbReference>
<dbReference type="InterPro" id="IPR001279">
    <property type="entry name" value="Metallo-B-lactamas"/>
</dbReference>
<dbReference type="RefSeq" id="XP_064701515.1">
    <property type="nucleotide sequence ID" value="XM_064852241.1"/>
</dbReference>
<accession>A0AAV9MW22</accession>
<evidence type="ECO:0000259" key="5">
    <source>
        <dbReference type="SMART" id="SM00849"/>
    </source>
</evidence>
<keyword evidence="2" id="KW-0479">Metal-binding</keyword>
<keyword evidence="4" id="KW-0862">Zinc</keyword>
<comment type="caution">
    <text evidence="6">The sequence shown here is derived from an EMBL/GenBank/DDBJ whole genome shotgun (WGS) entry which is preliminary data.</text>
</comment>
<sequence length="377" mass="41251">MATKKEDSLCAPSPLPKLSIPPGASAKVQIIDTTSRIDAPLALFMQPVIGDFDTIRGTPAFSFLVEQVSSQRKVVFDLGLRKDWQNLPPATLALVSTPGWTLESEKNVSEILQENDVDVAGGAIEAVIWSHWHFDHIGDMTSFPESTVLISGKGVAEALLPGFPTNPESLLLESDFFGREHREIDFGDESGIQLGHFTAVDYFQDGSFYLLNAPGHAIGHICGLARVTSAQEGAAEDTFIFMGGDAAHHGGEFRPSQYLPLPKEIRPSPYKHKYPIACPGHVFQAIHPGEKGDAPFYHIEGVLHHDTKDATQSAANMAEFDAHENVLVIVAHDATLLDPSIGIEYFPNGTMKDWKAKGYANRLHWAFLQDFVQAVEN</sequence>
<evidence type="ECO:0000256" key="2">
    <source>
        <dbReference type="ARBA" id="ARBA00022723"/>
    </source>
</evidence>
<name>A0AAV9MW22_9EURO</name>
<organism evidence="6 7">
    <name type="scientific">Exophiala bonariae</name>
    <dbReference type="NCBI Taxonomy" id="1690606"/>
    <lineage>
        <taxon>Eukaryota</taxon>
        <taxon>Fungi</taxon>
        <taxon>Dikarya</taxon>
        <taxon>Ascomycota</taxon>
        <taxon>Pezizomycotina</taxon>
        <taxon>Eurotiomycetes</taxon>
        <taxon>Chaetothyriomycetidae</taxon>
        <taxon>Chaetothyriales</taxon>
        <taxon>Herpotrichiellaceae</taxon>
        <taxon>Exophiala</taxon>
    </lineage>
</organism>
<keyword evidence="7" id="KW-1185">Reference proteome</keyword>
<evidence type="ECO:0000313" key="6">
    <source>
        <dbReference type="EMBL" id="KAK5045910.1"/>
    </source>
</evidence>
<dbReference type="GO" id="GO:0046872">
    <property type="term" value="F:metal ion binding"/>
    <property type="evidence" value="ECO:0007669"/>
    <property type="project" value="UniProtKB-KW"/>
</dbReference>
<dbReference type="Pfam" id="PF00753">
    <property type="entry name" value="Lactamase_B"/>
    <property type="match status" value="1"/>
</dbReference>
<gene>
    <name evidence="6" type="ORF">LTR84_008696</name>
</gene>
<dbReference type="CDD" id="cd07730">
    <property type="entry name" value="metallo-hydrolase-like_MBL-fold"/>
    <property type="match status" value="1"/>
</dbReference>
<dbReference type="InterPro" id="IPR051013">
    <property type="entry name" value="MBL_superfamily_lactonases"/>
</dbReference>
<keyword evidence="3" id="KW-0378">Hydrolase</keyword>
<dbReference type="SMART" id="SM00849">
    <property type="entry name" value="Lactamase_B"/>
    <property type="match status" value="1"/>
</dbReference>
<dbReference type="Gene3D" id="3.60.15.10">
    <property type="entry name" value="Ribonuclease Z/Hydroxyacylglutathione hydrolase-like"/>
    <property type="match status" value="1"/>
</dbReference>
<dbReference type="AlphaFoldDB" id="A0AAV9MW22"/>
<evidence type="ECO:0000256" key="1">
    <source>
        <dbReference type="ARBA" id="ARBA00007749"/>
    </source>
</evidence>
<comment type="similarity">
    <text evidence="1">Belongs to the metallo-beta-lactamase superfamily.</text>
</comment>
<dbReference type="GeneID" id="89976859"/>
<dbReference type="InterPro" id="IPR036866">
    <property type="entry name" value="RibonucZ/Hydroxyglut_hydro"/>
</dbReference>
<dbReference type="GO" id="GO:0016787">
    <property type="term" value="F:hydrolase activity"/>
    <property type="evidence" value="ECO:0007669"/>
    <property type="project" value="UniProtKB-KW"/>
</dbReference>